<evidence type="ECO:0000313" key="2">
    <source>
        <dbReference type="EMBL" id="KAK9977007.1"/>
    </source>
</evidence>
<proteinExistence type="predicted"/>
<dbReference type="CDD" id="cd19757">
    <property type="entry name" value="Bbox1"/>
    <property type="match status" value="1"/>
</dbReference>
<evidence type="ECO:0000313" key="3">
    <source>
        <dbReference type="Proteomes" id="UP001479290"/>
    </source>
</evidence>
<comment type="caution">
    <text evidence="2">The sequence shown here is derived from an EMBL/GenBank/DDBJ whole genome shotgun (WGS) entry which is preliminary data.</text>
</comment>
<keyword evidence="3" id="KW-1185">Reference proteome</keyword>
<reference evidence="2 3" key="1">
    <citation type="submission" date="2024-05" db="EMBL/GenBank/DDBJ databases">
        <title>A high-quality chromosomal-level genome assembly of Topmouth culter (Culter alburnus).</title>
        <authorList>
            <person name="Zhao H."/>
        </authorList>
    </citation>
    <scope>NUCLEOTIDE SEQUENCE [LARGE SCALE GENOMIC DNA]</scope>
    <source>
        <strain evidence="2">CATC2023</strain>
        <tissue evidence="2">Muscle</tissue>
    </source>
</reference>
<dbReference type="EMBL" id="JAWDJR010000003">
    <property type="protein sequence ID" value="KAK9977007.1"/>
    <property type="molecule type" value="Genomic_DNA"/>
</dbReference>
<dbReference type="Proteomes" id="UP001479290">
    <property type="component" value="Unassembled WGS sequence"/>
</dbReference>
<protein>
    <recommendedName>
        <fullName evidence="1">CxC3 like cysteine cluster domain-containing protein</fullName>
    </recommendedName>
</protein>
<accession>A0AAW2AU25</accession>
<dbReference type="InterPro" id="IPR040564">
    <property type="entry name" value="CxC3-like"/>
</dbReference>
<feature type="domain" description="CxC3 like cysteine cluster" evidence="1">
    <location>
        <begin position="84"/>
        <end position="188"/>
    </location>
</feature>
<dbReference type="AlphaFoldDB" id="A0AAW2AU25"/>
<dbReference type="PANTHER" id="PTHR33104">
    <property type="entry name" value="SI:DKEY-29D5.2"/>
    <property type="match status" value="1"/>
</dbReference>
<dbReference type="InterPro" id="IPR040521">
    <property type="entry name" value="KDZ"/>
</dbReference>
<organism evidence="2 3">
    <name type="scientific">Culter alburnus</name>
    <name type="common">Topmouth culter</name>
    <dbReference type="NCBI Taxonomy" id="194366"/>
    <lineage>
        <taxon>Eukaryota</taxon>
        <taxon>Metazoa</taxon>
        <taxon>Chordata</taxon>
        <taxon>Craniata</taxon>
        <taxon>Vertebrata</taxon>
        <taxon>Euteleostomi</taxon>
        <taxon>Actinopterygii</taxon>
        <taxon>Neopterygii</taxon>
        <taxon>Teleostei</taxon>
        <taxon>Ostariophysi</taxon>
        <taxon>Cypriniformes</taxon>
        <taxon>Xenocyprididae</taxon>
        <taxon>Xenocypridinae</taxon>
        <taxon>Culter</taxon>
    </lineage>
</organism>
<dbReference type="Pfam" id="PF18758">
    <property type="entry name" value="KDZ"/>
    <property type="match status" value="1"/>
</dbReference>
<evidence type="ECO:0000259" key="1">
    <source>
        <dbReference type="Pfam" id="PF18804"/>
    </source>
</evidence>
<gene>
    <name evidence="2" type="ORF">ABG768_018828</name>
</gene>
<dbReference type="Pfam" id="PF18804">
    <property type="entry name" value="CxC3"/>
    <property type="match status" value="1"/>
</dbReference>
<dbReference type="PANTHER" id="PTHR33104:SF2">
    <property type="entry name" value="CXC3 LIKE CYSTEINE CLUSTER DOMAIN-CONTAINING PROTEIN"/>
    <property type="match status" value="1"/>
</dbReference>
<sequence>MLTSGRTPQQACQQCHVEEAVIRCKDCLPKELYCSNCDVSVHHQYVLHNRESFVGGFYKAMSPKCIVTKDSTGEHVVSEQDCLLPIALPNKICCCGAEDVSVNAGRAIIFININGRYDLSLPLVTCKSCLKSWTPEVKDLILNGYWPGTIEFQTVYTVDLFSTFEDFKVTAPGLSRQAFVRMLQSRSMRSGRVGTISVDCFQRSFLEWTYCRHEMETLLGDDHFSCPACSQDMLAVSLDRNRKMYRFNRNGINENPYFDGTFFAKNEEVAEFLQTIRDKIKTGTFKAGSESNKKSQSKLEEGVMISVCRHCILLNGLQMYRGEVFAYPLYLQKELGKTQKIEFVCTDVMCKYYPYLKRVCEAFPDLEYLLQMRSFLSVMHAKGHSTKCEVEWGGRNQEGAGLTVGEEVEAVNSFMSRAALTTKYMTKSARTDMITIHVRGWNLRKKLNLHNYLAQRYVKTLQRTAEVAGEIEMTKSHLNKTSEDLQQWVTDVQLWAASTPSTISSHDPQGLQRLMEGLVLKIHQKKMELYRETGL</sequence>
<name>A0AAW2AU25_CULAL</name>